<dbReference type="InterPro" id="IPR049453">
    <property type="entry name" value="Memb_transporter_dom"/>
</dbReference>
<organism evidence="11 12">
    <name type="scientific">Avrilella dinanensis</name>
    <dbReference type="NCBI Taxonomy" id="2008672"/>
    <lineage>
        <taxon>Bacteria</taxon>
        <taxon>Pseudomonadati</taxon>
        <taxon>Bacteroidota</taxon>
        <taxon>Flavobacteriia</taxon>
        <taxon>Flavobacteriales</taxon>
        <taxon>Flavobacteriaceae</taxon>
        <taxon>Avrilella</taxon>
    </lineage>
</organism>
<comment type="subcellular location">
    <subcellularLocation>
        <location evidence="1">Cell membrane</location>
        <topology evidence="1">Multi-pass membrane protein</topology>
    </subcellularLocation>
</comment>
<feature type="transmembrane region" description="Helical" evidence="8">
    <location>
        <begin position="91"/>
        <end position="108"/>
    </location>
</feature>
<keyword evidence="4 8" id="KW-1133">Transmembrane helix</keyword>
<evidence type="ECO:0000256" key="2">
    <source>
        <dbReference type="ARBA" id="ARBA00022475"/>
    </source>
</evidence>
<evidence type="ECO:0000313" key="12">
    <source>
        <dbReference type="Proteomes" id="UP000231960"/>
    </source>
</evidence>
<dbReference type="GO" id="GO:0005886">
    <property type="term" value="C:plasma membrane"/>
    <property type="evidence" value="ECO:0007669"/>
    <property type="project" value="UniProtKB-SubCell"/>
</dbReference>
<keyword evidence="2" id="KW-1003">Cell membrane</keyword>
<feature type="transmembrane region" description="Helical" evidence="8">
    <location>
        <begin position="467"/>
        <end position="484"/>
    </location>
</feature>
<dbReference type="Proteomes" id="UP000231960">
    <property type="component" value="Unassembled WGS sequence"/>
</dbReference>
<feature type="transmembrane region" description="Helical" evidence="8">
    <location>
        <begin position="489"/>
        <end position="507"/>
    </location>
</feature>
<dbReference type="Pfam" id="PF12805">
    <property type="entry name" value="FUSC-like"/>
    <property type="match status" value="1"/>
</dbReference>
<comment type="similarity">
    <text evidence="6">Belongs to the YccS/YhfK family.</text>
</comment>
<feature type="domain" description="Integral membrane bound transporter" evidence="10">
    <location>
        <begin position="408"/>
        <end position="529"/>
    </location>
</feature>
<keyword evidence="12" id="KW-1185">Reference proteome</keyword>
<dbReference type="Pfam" id="PF13515">
    <property type="entry name" value="FUSC_2"/>
    <property type="match status" value="1"/>
</dbReference>
<feature type="transmembrane region" description="Helical" evidence="8">
    <location>
        <begin position="444"/>
        <end position="461"/>
    </location>
</feature>
<evidence type="ECO:0000259" key="9">
    <source>
        <dbReference type="Pfam" id="PF12805"/>
    </source>
</evidence>
<dbReference type="EMBL" id="NIPO01000001">
    <property type="protein sequence ID" value="PJR04811.1"/>
    <property type="molecule type" value="Genomic_DNA"/>
</dbReference>
<feature type="transmembrane region" description="Helical" evidence="8">
    <location>
        <begin position="66"/>
        <end position="85"/>
    </location>
</feature>
<dbReference type="OrthoDB" id="8670769at2"/>
<name>A0A2M9R7H1_9FLAO</name>
<evidence type="ECO:0000256" key="4">
    <source>
        <dbReference type="ARBA" id="ARBA00022989"/>
    </source>
</evidence>
<dbReference type="InterPro" id="IPR032692">
    <property type="entry name" value="YccS_N"/>
</dbReference>
<dbReference type="AlphaFoldDB" id="A0A2M9R7H1"/>
<keyword evidence="7" id="KW-0175">Coiled coil</keyword>
<dbReference type="PANTHER" id="PTHR30509">
    <property type="entry name" value="P-HYDROXYBENZOIC ACID EFFLUX PUMP SUBUNIT-RELATED"/>
    <property type="match status" value="1"/>
</dbReference>
<feature type="domain" description="Integral membrane protein YccS N-terminal" evidence="9">
    <location>
        <begin position="70"/>
        <end position="322"/>
    </location>
</feature>
<proteinExistence type="inferred from homology"/>
<evidence type="ECO:0000313" key="11">
    <source>
        <dbReference type="EMBL" id="PJR04811.1"/>
    </source>
</evidence>
<evidence type="ECO:0000256" key="1">
    <source>
        <dbReference type="ARBA" id="ARBA00004651"/>
    </source>
</evidence>
<evidence type="ECO:0000256" key="5">
    <source>
        <dbReference type="ARBA" id="ARBA00023136"/>
    </source>
</evidence>
<feature type="transmembrane region" description="Helical" evidence="8">
    <location>
        <begin position="513"/>
        <end position="535"/>
    </location>
</feature>
<feature type="coiled-coil region" evidence="7">
    <location>
        <begin position="689"/>
        <end position="750"/>
    </location>
</feature>
<sequence length="752" mass="86665">MYQDLVKKVGDNHLTDSVKITLAAALPFFIFVNTDGYSIPFAISMGVLLTSATDVVGSFGHKFKGLLLGSVLIALVTFLLCSMVPYRWIFYPFFALLLFSASIITVYGYRASLLSFSILLTISLAFVYDYTGWELFYYCAYLLGGGLLYTLISLLFYLVKPKRYVNLELANCIDKTGDYLDIRTKLWSEDADTEELTKQQLDLQIQLNELHENIRNFLVHNKSHIKDTSNNRKLLIALSSLVEMMELSSTNVFNHAQIREMYADEPGLITEYQNMARHMALTLHELSYHIKANKRYHSPVNLIGDFKSLKNRFEEYVAKNNLTPTSNKYIVFSNVLHYAEKQIQKVKGLERVYKQRVNADQLRGKYKDLEKFLSPQHYRVESIKENLNFNSSIFRHSLRLTITIIAGYALGEILLLQKEYWILMTIIVIMRPGYGLTKQRSKDRVLGTILGCLIAFGVLYFIKNDTIIILLTLVSMILGYWMAYSKYSLGVTFITLCVALLYGFITPNVEDMVVYRITDTVIGAILAFAATHLLWPSWEFLKIRYHLKETLTANKNFVTEIKTYYNVKGEPTTAYKIARKYAYTEVGNLMSSFQRMVQEPKSKQKYRAELYEMVVLNQALLSANASIGTYIQSHTTTKASNAFNIVMDQIVDNLNKTSELLEENPRENIKIEITKDFETGFSTLKKIKREELESTVDDPEKRIQLLEESQLVIDQLVWMISLSEKLFNTAQKIEEKRKELRENKKRKKAIFG</sequence>
<reference evidence="11 12" key="1">
    <citation type="submission" date="2017-06" db="EMBL/GenBank/DDBJ databases">
        <title>Description of Avrilella dinanensis gen. nov. sp. nov.</title>
        <authorList>
            <person name="Leyer C."/>
            <person name="Sassi M."/>
            <person name="Minet J."/>
            <person name="Kayal S."/>
            <person name="Cattoir V."/>
        </authorList>
    </citation>
    <scope>NUCLEOTIDE SEQUENCE [LARGE SCALE GENOMIC DNA]</scope>
    <source>
        <strain evidence="11 12">UR159</strain>
    </source>
</reference>
<feature type="transmembrane region" description="Helical" evidence="8">
    <location>
        <begin position="135"/>
        <end position="159"/>
    </location>
</feature>
<evidence type="ECO:0000256" key="6">
    <source>
        <dbReference type="ARBA" id="ARBA00043993"/>
    </source>
</evidence>
<evidence type="ECO:0000256" key="7">
    <source>
        <dbReference type="SAM" id="Coils"/>
    </source>
</evidence>
<gene>
    <name evidence="11" type="ORF">CDL10_09855</name>
</gene>
<keyword evidence="3 8" id="KW-0812">Transmembrane</keyword>
<protein>
    <submittedName>
        <fullName evidence="11">Uncharacterized protein</fullName>
    </submittedName>
</protein>
<accession>A0A2M9R7H1</accession>
<dbReference type="PANTHER" id="PTHR30509:SF9">
    <property type="entry name" value="MULTIDRUG RESISTANCE PROTEIN MDTO"/>
    <property type="match status" value="1"/>
</dbReference>
<evidence type="ECO:0000256" key="3">
    <source>
        <dbReference type="ARBA" id="ARBA00022692"/>
    </source>
</evidence>
<dbReference type="RefSeq" id="WP_100678370.1">
    <property type="nucleotide sequence ID" value="NZ_NIPO01000001.1"/>
</dbReference>
<evidence type="ECO:0000256" key="8">
    <source>
        <dbReference type="SAM" id="Phobius"/>
    </source>
</evidence>
<comment type="caution">
    <text evidence="11">The sequence shown here is derived from an EMBL/GenBank/DDBJ whole genome shotgun (WGS) entry which is preliminary data.</text>
</comment>
<keyword evidence="5 8" id="KW-0472">Membrane</keyword>
<evidence type="ECO:0000259" key="10">
    <source>
        <dbReference type="Pfam" id="PF13515"/>
    </source>
</evidence>